<evidence type="ECO:0000256" key="4">
    <source>
        <dbReference type="ARBA" id="ARBA00022630"/>
    </source>
</evidence>
<evidence type="ECO:0000256" key="7">
    <source>
        <dbReference type="ARBA" id="ARBA00023033"/>
    </source>
</evidence>
<evidence type="ECO:0000313" key="10">
    <source>
        <dbReference type="EMBL" id="ETD69889.1"/>
    </source>
</evidence>
<keyword evidence="4" id="KW-0285">Flavoprotein</keyword>
<dbReference type="GO" id="GO:0006744">
    <property type="term" value="P:ubiquinone biosynthetic process"/>
    <property type="evidence" value="ECO:0007669"/>
    <property type="project" value="UniProtKB-UniPathway"/>
</dbReference>
<dbReference type="PROSITE" id="PS01304">
    <property type="entry name" value="UBIH"/>
    <property type="match status" value="1"/>
</dbReference>
<evidence type="ECO:0000313" key="11">
    <source>
        <dbReference type="Proteomes" id="UP000018766"/>
    </source>
</evidence>
<dbReference type="PANTHER" id="PTHR43876">
    <property type="entry name" value="UBIQUINONE BIOSYNTHESIS MONOOXYGENASE COQ6, MITOCHONDRIAL"/>
    <property type="match status" value="1"/>
</dbReference>
<dbReference type="EMBL" id="AYSV01000092">
    <property type="protein sequence ID" value="ETD69889.1"/>
    <property type="molecule type" value="Genomic_DNA"/>
</dbReference>
<dbReference type="InterPro" id="IPR010971">
    <property type="entry name" value="UbiH/COQ6"/>
</dbReference>
<keyword evidence="5" id="KW-0274">FAD</keyword>
<evidence type="ECO:0000259" key="9">
    <source>
        <dbReference type="Pfam" id="PF01494"/>
    </source>
</evidence>
<dbReference type="UniPathway" id="UPA00232"/>
<gene>
    <name evidence="10" type="ORF">V757_08500</name>
</gene>
<evidence type="ECO:0000256" key="5">
    <source>
        <dbReference type="ARBA" id="ARBA00022827"/>
    </source>
</evidence>
<comment type="cofactor">
    <cofactor evidence="1">
        <name>FAD</name>
        <dbReference type="ChEBI" id="CHEBI:57692"/>
    </cofactor>
</comment>
<dbReference type="PATRIC" id="fig|1414851.3.peg.1756"/>
<dbReference type="InterPro" id="IPR018168">
    <property type="entry name" value="Ubi_Hdrlase_CS"/>
</dbReference>
<dbReference type="GO" id="GO:0004497">
    <property type="term" value="F:monooxygenase activity"/>
    <property type="evidence" value="ECO:0007669"/>
    <property type="project" value="UniProtKB-KW"/>
</dbReference>
<comment type="pathway">
    <text evidence="2">Cofactor biosynthesis; ubiquinone biosynthesis.</text>
</comment>
<dbReference type="AlphaFoldDB" id="V8G044"/>
<keyword evidence="6" id="KW-0560">Oxidoreductase</keyword>
<dbReference type="Gene3D" id="3.50.50.60">
    <property type="entry name" value="FAD/NAD(P)-binding domain"/>
    <property type="match status" value="2"/>
</dbReference>
<dbReference type="PRINTS" id="PR00420">
    <property type="entry name" value="RNGMNOXGNASE"/>
</dbReference>
<dbReference type="GO" id="GO:0071949">
    <property type="term" value="F:FAD binding"/>
    <property type="evidence" value="ECO:0007669"/>
    <property type="project" value="InterPro"/>
</dbReference>
<keyword evidence="8" id="KW-0472">Membrane</keyword>
<dbReference type="NCBIfam" id="TIGR01988">
    <property type="entry name" value="Ubi-OHases"/>
    <property type="match status" value="1"/>
</dbReference>
<keyword evidence="7" id="KW-0503">Monooxygenase</keyword>
<evidence type="ECO:0000256" key="2">
    <source>
        <dbReference type="ARBA" id="ARBA00004749"/>
    </source>
</evidence>
<protein>
    <submittedName>
        <fullName evidence="10">Ubiquinone biosynthesis hydroxylase UbiH</fullName>
    </submittedName>
</protein>
<dbReference type="InterPro" id="IPR002938">
    <property type="entry name" value="FAD-bd"/>
</dbReference>
<dbReference type="Proteomes" id="UP000018766">
    <property type="component" value="Unassembled WGS sequence"/>
</dbReference>
<dbReference type="RefSeq" id="WP_023951696.1">
    <property type="nucleotide sequence ID" value="NZ_AYSV01000092.1"/>
</dbReference>
<evidence type="ECO:0000256" key="8">
    <source>
        <dbReference type="SAM" id="Phobius"/>
    </source>
</evidence>
<keyword evidence="10" id="KW-0830">Ubiquinone</keyword>
<organism evidence="10 11">
    <name type="scientific">Pelistega indica</name>
    <dbReference type="NCBI Taxonomy" id="1414851"/>
    <lineage>
        <taxon>Bacteria</taxon>
        <taxon>Pseudomonadati</taxon>
        <taxon>Pseudomonadota</taxon>
        <taxon>Betaproteobacteria</taxon>
        <taxon>Burkholderiales</taxon>
        <taxon>Alcaligenaceae</taxon>
        <taxon>Pelistega</taxon>
    </lineage>
</organism>
<dbReference type="PANTHER" id="PTHR43876:SF7">
    <property type="entry name" value="UBIQUINONE BIOSYNTHESIS MONOOXYGENASE COQ6, MITOCHONDRIAL"/>
    <property type="match status" value="1"/>
</dbReference>
<keyword evidence="11" id="KW-1185">Reference proteome</keyword>
<evidence type="ECO:0000256" key="6">
    <source>
        <dbReference type="ARBA" id="ARBA00023002"/>
    </source>
</evidence>
<evidence type="ECO:0000256" key="1">
    <source>
        <dbReference type="ARBA" id="ARBA00001974"/>
    </source>
</evidence>
<reference evidence="10 11" key="1">
    <citation type="submission" date="2013-11" db="EMBL/GenBank/DDBJ databases">
        <title>Genomic analysis of Pelistega sp. HM-7.</title>
        <authorList>
            <person name="Kumbhare S.V."/>
            <person name="Shetty S.A."/>
            <person name="Sharma O."/>
            <person name="Dhotre D.P."/>
        </authorList>
    </citation>
    <scope>NUCLEOTIDE SEQUENCE [LARGE SCALE GENOMIC DNA]</scope>
    <source>
        <strain evidence="10 11">HM-7</strain>
    </source>
</reference>
<keyword evidence="8" id="KW-0812">Transmembrane</keyword>
<dbReference type="OrthoDB" id="9769565at2"/>
<feature type="transmembrane region" description="Helical" evidence="8">
    <location>
        <begin position="6"/>
        <end position="24"/>
    </location>
</feature>
<proteinExistence type="inferred from homology"/>
<sequence length="400" mass="44444">MSNNSQILVSGAGIVGLSMALSLLKQGLPVKMLAPNIKAKANLGEQYHPRIYAISLASQQFLQKLGVWRVLPTERLVAVEHMQIQGDASGLMTLSANTSTSDQLAWIVESGELEYALQQAVNFHGLEWIDDKAKQLQYKRSPDNKLAIDVTTEKGQVLSANLLISAEGMNSVIRQQAGIWHKVKSYHAKGLVAQFTVEKPHQNTAYQWFTNEGVLAFLPLPDTKDGHQISMVWSTDSTTANELLNLTVDNLADVLRKRVGHLSQDTLGQLILRSPMYGFDLSLEKSGLVSHGVALIGDAAHRVHPLAGQGLNLGLGDVESLSRILKEKEPYREFGDSRVLQRYQRERSEPLAHMRWITDGLQQLFTRQELPLQFIRNVGLDAIDNLPFIKEFLVRKASGL</sequence>
<dbReference type="Pfam" id="PF01494">
    <property type="entry name" value="FAD_binding_3"/>
    <property type="match status" value="1"/>
</dbReference>
<name>V8G044_9BURK</name>
<keyword evidence="8" id="KW-1133">Transmembrane helix</keyword>
<dbReference type="InterPro" id="IPR036188">
    <property type="entry name" value="FAD/NAD-bd_sf"/>
</dbReference>
<comment type="caution">
    <text evidence="10">The sequence shown here is derived from an EMBL/GenBank/DDBJ whole genome shotgun (WGS) entry which is preliminary data.</text>
</comment>
<dbReference type="SUPFAM" id="SSF51905">
    <property type="entry name" value="FAD/NAD(P)-binding domain"/>
    <property type="match status" value="1"/>
</dbReference>
<accession>V8G044</accession>
<dbReference type="InterPro" id="IPR051205">
    <property type="entry name" value="UbiH/COQ6_monooxygenase"/>
</dbReference>
<evidence type="ECO:0000256" key="3">
    <source>
        <dbReference type="ARBA" id="ARBA00005349"/>
    </source>
</evidence>
<comment type="similarity">
    <text evidence="3">Belongs to the UbiH/COQ6 family.</text>
</comment>
<dbReference type="GO" id="GO:0016705">
    <property type="term" value="F:oxidoreductase activity, acting on paired donors, with incorporation or reduction of molecular oxygen"/>
    <property type="evidence" value="ECO:0007669"/>
    <property type="project" value="InterPro"/>
</dbReference>
<feature type="domain" description="FAD-binding" evidence="9">
    <location>
        <begin position="6"/>
        <end position="349"/>
    </location>
</feature>